<evidence type="ECO:0000313" key="2">
    <source>
        <dbReference type="EMBL" id="GAK52121.1"/>
    </source>
</evidence>
<dbReference type="EMBL" id="DF820458">
    <property type="protein sequence ID" value="GAK52121.1"/>
    <property type="molecule type" value="Genomic_DNA"/>
</dbReference>
<dbReference type="HOGENOM" id="CLU_042035_0_0_0"/>
<dbReference type="AlphaFoldDB" id="A0A081BP05"/>
<dbReference type="Gene3D" id="3.40.50.150">
    <property type="entry name" value="Vaccinia Virus protein VP39"/>
    <property type="match status" value="1"/>
</dbReference>
<protein>
    <submittedName>
        <fullName evidence="2">Methyltransferase type 11</fullName>
    </submittedName>
</protein>
<gene>
    <name evidence="2" type="ORF">U14_03371</name>
</gene>
<name>A0A081BP05_9BACT</name>
<feature type="domain" description="Methyltransferase type 11" evidence="1">
    <location>
        <begin position="67"/>
        <end position="165"/>
    </location>
</feature>
<dbReference type="InterPro" id="IPR013216">
    <property type="entry name" value="Methyltransf_11"/>
</dbReference>
<organism evidence="2">
    <name type="scientific">Candidatus Moduliflexus flocculans</name>
    <dbReference type="NCBI Taxonomy" id="1499966"/>
    <lineage>
        <taxon>Bacteria</taxon>
        <taxon>Candidatus Moduliflexota</taxon>
        <taxon>Candidatus Moduliflexia</taxon>
        <taxon>Candidatus Moduliflexales</taxon>
        <taxon>Candidatus Moduliflexaceae</taxon>
    </lineage>
</organism>
<dbReference type="GO" id="GO:0008757">
    <property type="term" value="F:S-adenosylmethionine-dependent methyltransferase activity"/>
    <property type="evidence" value="ECO:0007669"/>
    <property type="project" value="InterPro"/>
</dbReference>
<proteinExistence type="predicted"/>
<dbReference type="CDD" id="cd02440">
    <property type="entry name" value="AdoMet_MTases"/>
    <property type="match status" value="1"/>
</dbReference>
<keyword evidence="2" id="KW-0489">Methyltransferase</keyword>
<dbReference type="Proteomes" id="UP000030700">
    <property type="component" value="Unassembled WGS sequence"/>
</dbReference>
<keyword evidence="2" id="KW-0808">Transferase</keyword>
<dbReference type="PANTHER" id="PTHR43861">
    <property type="entry name" value="TRANS-ACONITATE 2-METHYLTRANSFERASE-RELATED"/>
    <property type="match status" value="1"/>
</dbReference>
<keyword evidence="3" id="KW-1185">Reference proteome</keyword>
<evidence type="ECO:0000313" key="3">
    <source>
        <dbReference type="Proteomes" id="UP000030700"/>
    </source>
</evidence>
<dbReference type="SUPFAM" id="SSF53335">
    <property type="entry name" value="S-adenosyl-L-methionine-dependent methyltransferases"/>
    <property type="match status" value="1"/>
</dbReference>
<dbReference type="Pfam" id="PF08241">
    <property type="entry name" value="Methyltransf_11"/>
    <property type="match status" value="1"/>
</dbReference>
<accession>A0A081BP05</accession>
<reference evidence="2" key="1">
    <citation type="journal article" date="2015" name="PeerJ">
        <title>First genomic representation of candidate bacterial phylum KSB3 points to enhanced environmental sensing as a trigger of wastewater bulking.</title>
        <authorList>
            <person name="Sekiguchi Y."/>
            <person name="Ohashi A."/>
            <person name="Parks D.H."/>
            <person name="Yamauchi T."/>
            <person name="Tyson G.W."/>
            <person name="Hugenholtz P."/>
        </authorList>
    </citation>
    <scope>NUCLEOTIDE SEQUENCE [LARGE SCALE GENOMIC DNA]</scope>
</reference>
<dbReference type="InterPro" id="IPR029063">
    <property type="entry name" value="SAM-dependent_MTases_sf"/>
</dbReference>
<sequence length="403" mass="44885">MIQPREVIAKLGVDGLCESAERYFQQVIDPTPLMAKPFMNLMEAPGMLYHLGLLLAGLKLAKTMTVLEFGAGTCWLSRLLTQLQCAAIAVDPSPTALRIGQKLFREYPVIGAQIAEPQFLHFDGRRIPLPDESVDRIVCFDAFHHVPNPQEVLAEFARILKPGGMAGFSEPGRHHSRSPQSQAEMQNYDVLECDLKFEELAELAHAAGFSDCSCKLLCDPERDLSLSDYQKLVRSKFTPPVSLSVKLWQSLYSAMQNAAIFFFYKGTCRLDSRGHLGLSHTLRTRAEHLFVSSGEPLRIPITIVNTGTAHWLNQNIADIGVVKLGAHLYDDAGKLLNLDFWRMRLEHPVSPETEIELTAEIVFPEPGIYQLAFDLVSEQVCWFEHIGSAPIRISVTVNSANAA</sequence>
<evidence type="ECO:0000259" key="1">
    <source>
        <dbReference type="Pfam" id="PF08241"/>
    </source>
</evidence>
<dbReference type="GO" id="GO:0032259">
    <property type="term" value="P:methylation"/>
    <property type="evidence" value="ECO:0007669"/>
    <property type="project" value="UniProtKB-KW"/>
</dbReference>
<dbReference type="STRING" id="1499966.U14_03371"/>